<evidence type="ECO:0000256" key="4">
    <source>
        <dbReference type="ARBA" id="ARBA00022679"/>
    </source>
</evidence>
<dbReference type="Gene3D" id="3.30.565.10">
    <property type="entry name" value="Histidine kinase-like ATPase, C-terminal domain"/>
    <property type="match status" value="1"/>
</dbReference>
<dbReference type="SMART" id="SM00388">
    <property type="entry name" value="HisKA"/>
    <property type="match status" value="1"/>
</dbReference>
<dbReference type="FunFam" id="3.30.565.10:FF:000006">
    <property type="entry name" value="Sensor histidine kinase WalK"/>
    <property type="match status" value="1"/>
</dbReference>
<dbReference type="SUPFAM" id="SSF55874">
    <property type="entry name" value="ATPase domain of HSP90 chaperone/DNA topoisomerase II/histidine kinase"/>
    <property type="match status" value="1"/>
</dbReference>
<keyword evidence="4" id="KW-0808">Transferase</keyword>
<evidence type="ECO:0000256" key="1">
    <source>
        <dbReference type="ARBA" id="ARBA00000085"/>
    </source>
</evidence>
<gene>
    <name evidence="9" type="ORF">ENR15_18210</name>
</gene>
<evidence type="ECO:0000256" key="6">
    <source>
        <dbReference type="ARBA" id="ARBA00023012"/>
    </source>
</evidence>
<dbReference type="PANTHER" id="PTHR43711">
    <property type="entry name" value="TWO-COMPONENT HISTIDINE KINASE"/>
    <property type="match status" value="1"/>
</dbReference>
<reference evidence="9" key="1">
    <citation type="journal article" date="2020" name="mSystems">
        <title>Genome- and Community-Level Interaction Insights into Carbon Utilization and Element Cycling Functions of Hydrothermarchaeota in Hydrothermal Sediment.</title>
        <authorList>
            <person name="Zhou Z."/>
            <person name="Liu Y."/>
            <person name="Xu W."/>
            <person name="Pan J."/>
            <person name="Luo Z.H."/>
            <person name="Li M."/>
        </authorList>
    </citation>
    <scope>NUCLEOTIDE SEQUENCE [LARGE SCALE GENOMIC DNA]</scope>
    <source>
        <strain evidence="9">SpSt-374</strain>
    </source>
</reference>
<protein>
    <recommendedName>
        <fullName evidence="2">histidine kinase</fullName>
        <ecNumber evidence="2">2.7.13.3</ecNumber>
    </recommendedName>
</protein>
<sequence>MVAILGASTVTVYEFFAQSLYQQFDNQLMTLAQAAAHSLGAIKYKYDHHHDEEEDDDKEEDDDDERKIPKNPLQILPRLDGDGDLDIPWQNLRQPQQGVEWFNESGKLLAKEGTRFPTGNLVPTSQVAGKTTREQELRSLTLPVFDGEFYGEKDERELAGYVRISQSTVNLDLELNRLCWGLGMGGTITLALAGIGGMWLTRQALEPIENSFEQLKQFTADASHELRSPLTAIKTCISVMQSHPERIHPADTKKVAAIASATNQMTNLVEDLLLLARIEGAAANIHDLSPIPLAEIIEDVIECAIPQAESKQITLNSQVISGIVVMGNAPQLIRLFTNLLANAIQYTAEGGQVTLSSHRIANAVMVSVEDTGIGIAPQDLAYVFDRFWRADKARARRQGGLGMGLAIAQTIAQSHQGKITVTSQLGVGTCFRVRLPLI</sequence>
<evidence type="ECO:0000256" key="3">
    <source>
        <dbReference type="ARBA" id="ARBA00022553"/>
    </source>
</evidence>
<evidence type="ECO:0000256" key="7">
    <source>
        <dbReference type="SAM" id="MobiDB-lite"/>
    </source>
</evidence>
<comment type="caution">
    <text evidence="9">The sequence shown here is derived from an EMBL/GenBank/DDBJ whole genome shotgun (WGS) entry which is preliminary data.</text>
</comment>
<dbReference type="PROSITE" id="PS50109">
    <property type="entry name" value="HIS_KIN"/>
    <property type="match status" value="1"/>
</dbReference>
<accession>A0A7C3ZJ47</accession>
<proteinExistence type="predicted"/>
<feature type="compositionally biased region" description="Acidic residues" evidence="7">
    <location>
        <begin position="52"/>
        <end position="64"/>
    </location>
</feature>
<keyword evidence="3" id="KW-0597">Phosphoprotein</keyword>
<evidence type="ECO:0000313" key="9">
    <source>
        <dbReference type="EMBL" id="HGG02520.1"/>
    </source>
</evidence>
<dbReference type="PANTHER" id="PTHR43711:SF1">
    <property type="entry name" value="HISTIDINE KINASE 1"/>
    <property type="match status" value="1"/>
</dbReference>
<dbReference type="Gene3D" id="1.10.287.130">
    <property type="match status" value="1"/>
</dbReference>
<dbReference type="SUPFAM" id="SSF47384">
    <property type="entry name" value="Homodimeric domain of signal transducing histidine kinase"/>
    <property type="match status" value="1"/>
</dbReference>
<dbReference type="InterPro" id="IPR036097">
    <property type="entry name" value="HisK_dim/P_sf"/>
</dbReference>
<dbReference type="Pfam" id="PF02518">
    <property type="entry name" value="HATPase_c"/>
    <property type="match status" value="1"/>
</dbReference>
<dbReference type="InterPro" id="IPR050736">
    <property type="entry name" value="Sensor_HK_Regulatory"/>
</dbReference>
<dbReference type="InterPro" id="IPR004358">
    <property type="entry name" value="Sig_transdc_His_kin-like_C"/>
</dbReference>
<dbReference type="InterPro" id="IPR003661">
    <property type="entry name" value="HisK_dim/P_dom"/>
</dbReference>
<dbReference type="CDD" id="cd00082">
    <property type="entry name" value="HisKA"/>
    <property type="match status" value="1"/>
</dbReference>
<organism evidence="9">
    <name type="scientific">Planktothricoides sp. SpSt-374</name>
    <dbReference type="NCBI Taxonomy" id="2282167"/>
    <lineage>
        <taxon>Bacteria</taxon>
        <taxon>Bacillati</taxon>
        <taxon>Cyanobacteriota</taxon>
        <taxon>Cyanophyceae</taxon>
        <taxon>Oscillatoriophycideae</taxon>
        <taxon>Oscillatoriales</taxon>
        <taxon>Oscillatoriaceae</taxon>
        <taxon>Planktothricoides</taxon>
    </lineage>
</organism>
<dbReference type="PRINTS" id="PR00344">
    <property type="entry name" value="BCTRLSENSOR"/>
</dbReference>
<dbReference type="GO" id="GO:0000155">
    <property type="term" value="F:phosphorelay sensor kinase activity"/>
    <property type="evidence" value="ECO:0007669"/>
    <property type="project" value="InterPro"/>
</dbReference>
<name>A0A7C3ZJ47_9CYAN</name>
<keyword evidence="5 9" id="KW-0418">Kinase</keyword>
<dbReference type="SMART" id="SM00387">
    <property type="entry name" value="HATPase_c"/>
    <property type="match status" value="1"/>
</dbReference>
<dbReference type="InterPro" id="IPR036890">
    <property type="entry name" value="HATPase_C_sf"/>
</dbReference>
<evidence type="ECO:0000259" key="8">
    <source>
        <dbReference type="PROSITE" id="PS50109"/>
    </source>
</evidence>
<dbReference type="Pfam" id="PF00512">
    <property type="entry name" value="HisKA"/>
    <property type="match status" value="1"/>
</dbReference>
<keyword evidence="6" id="KW-0902">Two-component regulatory system</keyword>
<dbReference type="InterPro" id="IPR005467">
    <property type="entry name" value="His_kinase_dom"/>
</dbReference>
<evidence type="ECO:0000256" key="2">
    <source>
        <dbReference type="ARBA" id="ARBA00012438"/>
    </source>
</evidence>
<comment type="catalytic activity">
    <reaction evidence="1">
        <text>ATP + protein L-histidine = ADP + protein N-phospho-L-histidine.</text>
        <dbReference type="EC" id="2.7.13.3"/>
    </reaction>
</comment>
<feature type="domain" description="Histidine kinase" evidence="8">
    <location>
        <begin position="221"/>
        <end position="438"/>
    </location>
</feature>
<feature type="region of interest" description="Disordered" evidence="7">
    <location>
        <begin position="49"/>
        <end position="81"/>
    </location>
</feature>
<evidence type="ECO:0000256" key="5">
    <source>
        <dbReference type="ARBA" id="ARBA00022777"/>
    </source>
</evidence>
<dbReference type="AlphaFoldDB" id="A0A7C3ZJ47"/>
<dbReference type="EC" id="2.7.13.3" evidence="2"/>
<dbReference type="InterPro" id="IPR003594">
    <property type="entry name" value="HATPase_dom"/>
</dbReference>
<dbReference type="EMBL" id="DSPX01000190">
    <property type="protein sequence ID" value="HGG02520.1"/>
    <property type="molecule type" value="Genomic_DNA"/>
</dbReference>